<dbReference type="Proteomes" id="UP000000311">
    <property type="component" value="Unassembled WGS sequence"/>
</dbReference>
<dbReference type="AlphaFoldDB" id="E2ADQ7"/>
<sequence length="175" mass="19981">MANDVSFDDSLEASHIRDMARKLSIVSTTAASLAGALKRYTRITFKARARKEGTGGCGGFWKKRIWTIVWIFPNKILDIYHEHDMYVKYLLNTCSKAANIIHMTNLGSLRGDRVWWHFVRPVQSINDQHLALASCHPDSLVEHYSSLIMTQRCHGNASESERSVLMTERRDSRGE</sequence>
<evidence type="ECO:0000313" key="1">
    <source>
        <dbReference type="EMBL" id="EFN68419.1"/>
    </source>
</evidence>
<dbReference type="InParanoid" id="E2ADQ7"/>
<gene>
    <name evidence="1" type="ORF">EAG_10392</name>
</gene>
<accession>E2ADQ7</accession>
<organism evidence="2">
    <name type="scientific">Camponotus floridanus</name>
    <name type="common">Florida carpenter ant</name>
    <dbReference type="NCBI Taxonomy" id="104421"/>
    <lineage>
        <taxon>Eukaryota</taxon>
        <taxon>Metazoa</taxon>
        <taxon>Ecdysozoa</taxon>
        <taxon>Arthropoda</taxon>
        <taxon>Hexapoda</taxon>
        <taxon>Insecta</taxon>
        <taxon>Pterygota</taxon>
        <taxon>Neoptera</taxon>
        <taxon>Endopterygota</taxon>
        <taxon>Hymenoptera</taxon>
        <taxon>Apocrita</taxon>
        <taxon>Aculeata</taxon>
        <taxon>Formicoidea</taxon>
        <taxon>Formicidae</taxon>
        <taxon>Formicinae</taxon>
        <taxon>Camponotus</taxon>
    </lineage>
</organism>
<dbReference type="EMBL" id="GL438820">
    <property type="protein sequence ID" value="EFN68419.1"/>
    <property type="molecule type" value="Genomic_DNA"/>
</dbReference>
<keyword evidence="2" id="KW-1185">Reference proteome</keyword>
<protein>
    <submittedName>
        <fullName evidence="1">Uncharacterized protein</fullName>
    </submittedName>
</protein>
<proteinExistence type="predicted"/>
<name>E2ADQ7_CAMFO</name>
<reference evidence="1 2" key="1">
    <citation type="journal article" date="2010" name="Science">
        <title>Genomic comparison of the ants Camponotus floridanus and Harpegnathos saltator.</title>
        <authorList>
            <person name="Bonasio R."/>
            <person name="Zhang G."/>
            <person name="Ye C."/>
            <person name="Mutti N.S."/>
            <person name="Fang X."/>
            <person name="Qin N."/>
            <person name="Donahue G."/>
            <person name="Yang P."/>
            <person name="Li Q."/>
            <person name="Li C."/>
            <person name="Zhang P."/>
            <person name="Huang Z."/>
            <person name="Berger S.L."/>
            <person name="Reinberg D."/>
            <person name="Wang J."/>
            <person name="Liebig J."/>
        </authorList>
    </citation>
    <scope>NUCLEOTIDE SEQUENCE [LARGE SCALE GENOMIC DNA]</scope>
    <source>
        <strain evidence="2">C129</strain>
    </source>
</reference>
<evidence type="ECO:0000313" key="2">
    <source>
        <dbReference type="Proteomes" id="UP000000311"/>
    </source>
</evidence>